<evidence type="ECO:0000256" key="3">
    <source>
        <dbReference type="ARBA" id="ARBA00022796"/>
    </source>
</evidence>
<name>A0AAV0Q5G2_9ROSI</name>
<evidence type="ECO:0000256" key="5">
    <source>
        <dbReference type="ARBA" id="ARBA00023136"/>
    </source>
</evidence>
<proteinExistence type="inferred from homology"/>
<dbReference type="GO" id="GO:0005886">
    <property type="term" value="C:plasma membrane"/>
    <property type="evidence" value="ECO:0007669"/>
    <property type="project" value="TreeGrafter"/>
</dbReference>
<protein>
    <recommendedName>
        <fullName evidence="6">Copper transport protein</fullName>
    </recommendedName>
</protein>
<evidence type="ECO:0000256" key="1">
    <source>
        <dbReference type="ARBA" id="ARBA00006921"/>
    </source>
</evidence>
<evidence type="ECO:0000256" key="4">
    <source>
        <dbReference type="ARBA" id="ARBA00022989"/>
    </source>
</evidence>
<dbReference type="EMBL" id="CAMGYJ010000009">
    <property type="protein sequence ID" value="CAI0540274.1"/>
    <property type="molecule type" value="Genomic_DNA"/>
</dbReference>
<evidence type="ECO:0000256" key="2">
    <source>
        <dbReference type="ARBA" id="ARBA00022692"/>
    </source>
</evidence>
<dbReference type="Proteomes" id="UP001154282">
    <property type="component" value="Unassembled WGS sequence"/>
</dbReference>
<dbReference type="InterPro" id="IPR007274">
    <property type="entry name" value="Cop_transporter"/>
</dbReference>
<comment type="caution">
    <text evidence="7">The sequence shown here is derived from an EMBL/GenBank/DDBJ whole genome shotgun (WGS) entry which is preliminary data.</text>
</comment>
<comment type="subcellular location">
    <subcellularLocation>
        <location evidence="6">Membrane</location>
        <topology evidence="6">Multi-pass membrane protein</topology>
    </subcellularLocation>
</comment>
<keyword evidence="6" id="KW-0813">Transport</keyword>
<keyword evidence="4 6" id="KW-1133">Transmembrane helix</keyword>
<dbReference type="PANTHER" id="PTHR12483:SF24">
    <property type="entry name" value="COPPER TRANSPORTER 2-RELATED"/>
    <property type="match status" value="1"/>
</dbReference>
<keyword evidence="2 6" id="KW-0812">Transmembrane</keyword>
<dbReference type="AlphaFoldDB" id="A0AAV0Q5G2"/>
<dbReference type="Pfam" id="PF04145">
    <property type="entry name" value="Ctr"/>
    <property type="match status" value="2"/>
</dbReference>
<keyword evidence="5 6" id="KW-0472">Membrane</keyword>
<feature type="transmembrane region" description="Helical" evidence="6">
    <location>
        <begin position="21"/>
        <end position="41"/>
    </location>
</feature>
<keyword evidence="6" id="KW-0186">Copper</keyword>
<evidence type="ECO:0000313" key="8">
    <source>
        <dbReference type="Proteomes" id="UP001154282"/>
    </source>
</evidence>
<evidence type="ECO:0000313" key="7">
    <source>
        <dbReference type="EMBL" id="CAI0540274.1"/>
    </source>
</evidence>
<feature type="transmembrane region" description="Helical" evidence="6">
    <location>
        <begin position="47"/>
        <end position="66"/>
    </location>
</feature>
<reference evidence="7" key="1">
    <citation type="submission" date="2022-08" db="EMBL/GenBank/DDBJ databases">
        <authorList>
            <person name="Gutierrez-Valencia J."/>
        </authorList>
    </citation>
    <scope>NUCLEOTIDE SEQUENCE</scope>
</reference>
<keyword evidence="3 6" id="KW-0187">Copper transport</keyword>
<keyword evidence="8" id="KW-1185">Reference proteome</keyword>
<gene>
    <name evidence="7" type="ORF">LITE_LOCUS41614</name>
</gene>
<keyword evidence="6" id="KW-0406">Ion transport</keyword>
<dbReference type="GO" id="GO:0005375">
    <property type="term" value="F:copper ion transmembrane transporter activity"/>
    <property type="evidence" value="ECO:0007669"/>
    <property type="project" value="UniProtKB-UniRule"/>
</dbReference>
<dbReference type="PANTHER" id="PTHR12483">
    <property type="entry name" value="SOLUTE CARRIER FAMILY 31 COPPER TRANSPORTERS"/>
    <property type="match status" value="1"/>
</dbReference>
<evidence type="ECO:0000256" key="6">
    <source>
        <dbReference type="RuleBase" id="RU367022"/>
    </source>
</evidence>
<organism evidence="7 8">
    <name type="scientific">Linum tenue</name>
    <dbReference type="NCBI Taxonomy" id="586396"/>
    <lineage>
        <taxon>Eukaryota</taxon>
        <taxon>Viridiplantae</taxon>
        <taxon>Streptophyta</taxon>
        <taxon>Embryophyta</taxon>
        <taxon>Tracheophyta</taxon>
        <taxon>Spermatophyta</taxon>
        <taxon>Magnoliopsida</taxon>
        <taxon>eudicotyledons</taxon>
        <taxon>Gunneridae</taxon>
        <taxon>Pentapetalae</taxon>
        <taxon>rosids</taxon>
        <taxon>fabids</taxon>
        <taxon>Malpighiales</taxon>
        <taxon>Linaceae</taxon>
        <taxon>Linum</taxon>
    </lineage>
</organism>
<accession>A0AAV0Q5G2</accession>
<sequence length="160" mass="17499">MNHSDHMMPMAGPSPTRRNKMMMHMTFYWGKDALILFSGWPGARTEMYVLALVFVFLLAFLVEWLSGCRLIRKDAGRVGAGLIQTAMHGVRAGLAYMVMLAVMSFNGGVFLAAVAGHAVGFLVFGSRVFKKDDDGVGLDGGDYRHRRAGGLRSDLPPISC</sequence>
<comment type="similarity">
    <text evidence="1 6">Belongs to the copper transporter (Ctr) (TC 1.A.56) family. SLC31A subfamily.</text>
</comment>